<feature type="transmembrane region" description="Helical" evidence="1">
    <location>
        <begin position="261"/>
        <end position="280"/>
    </location>
</feature>
<dbReference type="Gene3D" id="3.40.50.10140">
    <property type="entry name" value="Toll/interleukin-1 receptor homology (TIR) domain"/>
    <property type="match status" value="1"/>
</dbReference>
<keyword evidence="1" id="KW-0472">Membrane</keyword>
<dbReference type="Pfam" id="PF01582">
    <property type="entry name" value="TIR"/>
    <property type="match status" value="1"/>
</dbReference>
<dbReference type="Gramene" id="PRQ24784">
    <property type="protein sequence ID" value="PRQ24784"/>
    <property type="gene ID" value="RchiOBHm_Chr6g0276271"/>
</dbReference>
<keyword evidence="1" id="KW-1133">Transmembrane helix</keyword>
<organism evidence="3 4">
    <name type="scientific">Rosa chinensis</name>
    <name type="common">China rose</name>
    <dbReference type="NCBI Taxonomy" id="74649"/>
    <lineage>
        <taxon>Eukaryota</taxon>
        <taxon>Viridiplantae</taxon>
        <taxon>Streptophyta</taxon>
        <taxon>Embryophyta</taxon>
        <taxon>Tracheophyta</taxon>
        <taxon>Spermatophyta</taxon>
        <taxon>Magnoliopsida</taxon>
        <taxon>eudicotyledons</taxon>
        <taxon>Gunneridae</taxon>
        <taxon>Pentapetalae</taxon>
        <taxon>rosids</taxon>
        <taxon>fabids</taxon>
        <taxon>Rosales</taxon>
        <taxon>Rosaceae</taxon>
        <taxon>Rosoideae</taxon>
        <taxon>Rosoideae incertae sedis</taxon>
        <taxon>Rosa</taxon>
    </lineage>
</organism>
<evidence type="ECO:0000313" key="3">
    <source>
        <dbReference type="EMBL" id="PRQ24784.1"/>
    </source>
</evidence>
<dbReference type="STRING" id="74649.A0A2P6PS91"/>
<dbReference type="OMA" id="PCFARIS"/>
<dbReference type="OrthoDB" id="1166453at2759"/>
<name>A0A2P6PS91_ROSCH</name>
<dbReference type="InterPro" id="IPR000157">
    <property type="entry name" value="TIR_dom"/>
</dbReference>
<evidence type="ECO:0000313" key="4">
    <source>
        <dbReference type="Proteomes" id="UP000238479"/>
    </source>
</evidence>
<protein>
    <submittedName>
        <fullName evidence="3">Putative TIR domain-containing protein</fullName>
    </submittedName>
</protein>
<evidence type="ECO:0000256" key="1">
    <source>
        <dbReference type="SAM" id="Phobius"/>
    </source>
</evidence>
<dbReference type="Proteomes" id="UP000238479">
    <property type="component" value="Chromosome 6"/>
</dbReference>
<dbReference type="SMART" id="SM00255">
    <property type="entry name" value="TIR"/>
    <property type="match status" value="1"/>
</dbReference>
<evidence type="ECO:0000259" key="2">
    <source>
        <dbReference type="PROSITE" id="PS50104"/>
    </source>
</evidence>
<comment type="caution">
    <text evidence="3">The sequence shown here is derived from an EMBL/GenBank/DDBJ whole genome shotgun (WGS) entry which is preliminary data.</text>
</comment>
<keyword evidence="1" id="KW-0812">Transmembrane</keyword>
<dbReference type="PROSITE" id="PS50104">
    <property type="entry name" value="TIR"/>
    <property type="match status" value="1"/>
</dbReference>
<gene>
    <name evidence="3" type="ORF">RchiOBHm_Chr6g0276271</name>
</gene>
<dbReference type="EMBL" id="PDCK01000044">
    <property type="protein sequence ID" value="PRQ24784.1"/>
    <property type="molecule type" value="Genomic_DNA"/>
</dbReference>
<sequence length="380" mass="43492">MVLNKQRSLPSPLAVSIPATNLWTFDVFLSCDHENIFSSHLYHKLQSRRIFTFFGRNTTTPLELFGAIEESRFAIVVLSQNYASSPQRLNELTKILQCMKDRNRILPIFHDVNLSHVQKQKDSFGKAFDEHLKRFHDDLAKVEAWRDALTKVCNFAGWTSNDRNEVEVIEEITEALWNKLHFRQSPKEKLHPTYTFLESTHLVALASISSPQQNRDHDKPKKITDAMATPVEWIFLLTNLGLEILSAAFDQASSPSKPHYALFGVLFAIAAMFVCIWELIHKGINEKVVLKKFGKLWWYYYPDPHESTPFGTLPDIYGLIAGISQCICSITQYVYFSWHADSPIKLSLLPAIFLLCLAGSRLNRNRNHGQTVGPKSLDKD</sequence>
<dbReference type="GO" id="GO:0007165">
    <property type="term" value="P:signal transduction"/>
    <property type="evidence" value="ECO:0007669"/>
    <property type="project" value="InterPro"/>
</dbReference>
<accession>A0A2P6PS91</accession>
<proteinExistence type="predicted"/>
<dbReference type="PANTHER" id="PTHR48473:SF1">
    <property type="entry name" value="TIR DOMAIN-CONTAINING PROTEIN"/>
    <property type="match status" value="1"/>
</dbReference>
<dbReference type="SUPFAM" id="SSF52200">
    <property type="entry name" value="Toll/Interleukin receptor TIR domain"/>
    <property type="match status" value="1"/>
</dbReference>
<dbReference type="PANTHER" id="PTHR48473">
    <property type="entry name" value="TIR DOMAIN-CONTAINING PROTEIN"/>
    <property type="match status" value="1"/>
</dbReference>
<dbReference type="AlphaFoldDB" id="A0A2P6PS91"/>
<dbReference type="InterPro" id="IPR035897">
    <property type="entry name" value="Toll_tir_struct_dom_sf"/>
</dbReference>
<keyword evidence="4" id="KW-1185">Reference proteome</keyword>
<reference evidence="3 4" key="1">
    <citation type="journal article" date="2018" name="Nat. Genet.">
        <title>The Rosa genome provides new insights in the design of modern roses.</title>
        <authorList>
            <person name="Bendahmane M."/>
        </authorList>
    </citation>
    <scope>NUCLEOTIDE SEQUENCE [LARGE SCALE GENOMIC DNA]</scope>
    <source>
        <strain evidence="4">cv. Old Blush</strain>
    </source>
</reference>
<feature type="domain" description="TIR" evidence="2">
    <location>
        <begin position="23"/>
        <end position="180"/>
    </location>
</feature>